<name>A0ACB6RDP3_9PLEO</name>
<keyword evidence="2" id="KW-1185">Reference proteome</keyword>
<evidence type="ECO:0000313" key="2">
    <source>
        <dbReference type="Proteomes" id="UP000799755"/>
    </source>
</evidence>
<protein>
    <submittedName>
        <fullName evidence="1">Uncharacterized protein</fullName>
    </submittedName>
</protein>
<dbReference type="EMBL" id="MU003492">
    <property type="protein sequence ID" value="KAF2477454.1"/>
    <property type="molecule type" value="Genomic_DNA"/>
</dbReference>
<comment type="caution">
    <text evidence="1">The sequence shown here is derived from an EMBL/GenBank/DDBJ whole genome shotgun (WGS) entry which is preliminary data.</text>
</comment>
<reference evidence="1" key="1">
    <citation type="journal article" date="2020" name="Stud. Mycol.">
        <title>101 Dothideomycetes genomes: a test case for predicting lifestyles and emergence of pathogens.</title>
        <authorList>
            <person name="Haridas S."/>
            <person name="Albert R."/>
            <person name="Binder M."/>
            <person name="Bloem J."/>
            <person name="Labutti K."/>
            <person name="Salamov A."/>
            <person name="Andreopoulos B."/>
            <person name="Baker S."/>
            <person name="Barry K."/>
            <person name="Bills G."/>
            <person name="Bluhm B."/>
            <person name="Cannon C."/>
            <person name="Castanera R."/>
            <person name="Culley D."/>
            <person name="Daum C."/>
            <person name="Ezra D."/>
            <person name="Gonzalez J."/>
            <person name="Henrissat B."/>
            <person name="Kuo A."/>
            <person name="Liang C."/>
            <person name="Lipzen A."/>
            <person name="Lutzoni F."/>
            <person name="Magnuson J."/>
            <person name="Mondo S."/>
            <person name="Nolan M."/>
            <person name="Ohm R."/>
            <person name="Pangilinan J."/>
            <person name="Park H.-J."/>
            <person name="Ramirez L."/>
            <person name="Alfaro M."/>
            <person name="Sun H."/>
            <person name="Tritt A."/>
            <person name="Yoshinaga Y."/>
            <person name="Zwiers L.-H."/>
            <person name="Turgeon B."/>
            <person name="Goodwin S."/>
            <person name="Spatafora J."/>
            <person name="Crous P."/>
            <person name="Grigoriev I."/>
        </authorList>
    </citation>
    <scope>NUCLEOTIDE SEQUENCE</scope>
    <source>
        <strain evidence="1">ATCC 200398</strain>
    </source>
</reference>
<proteinExistence type="predicted"/>
<dbReference type="Proteomes" id="UP000799755">
    <property type="component" value="Unassembled WGS sequence"/>
</dbReference>
<evidence type="ECO:0000313" key="1">
    <source>
        <dbReference type="EMBL" id="KAF2477454.1"/>
    </source>
</evidence>
<sequence>MSNGNCPVGPTVFLLIESRAPTAEKPGYQCPHISPDVNWISQCARSLAAYLVGNPHIQESHYHRPSDTNMTLQVIYGRGWDPTDGKEKHIWADITLAADRAHPKTPFYVLLQKWVILSPENGPFVNEPEVTLIDVSRKKEDVQQTFGRLVHDLGDGAEVSEISPRLHMATLMVRRGSRHDIQHRWWEIVEAKVDLPTQEDGFIPGLTGYEDYAMV</sequence>
<organism evidence="1 2">
    <name type="scientific">Lindgomyces ingoldianus</name>
    <dbReference type="NCBI Taxonomy" id="673940"/>
    <lineage>
        <taxon>Eukaryota</taxon>
        <taxon>Fungi</taxon>
        <taxon>Dikarya</taxon>
        <taxon>Ascomycota</taxon>
        <taxon>Pezizomycotina</taxon>
        <taxon>Dothideomycetes</taxon>
        <taxon>Pleosporomycetidae</taxon>
        <taxon>Pleosporales</taxon>
        <taxon>Lindgomycetaceae</taxon>
        <taxon>Lindgomyces</taxon>
    </lineage>
</organism>
<accession>A0ACB6RDP3</accession>
<gene>
    <name evidence="1" type="ORF">BDR25DRAFT_364264</name>
</gene>